<name>T1HQ81_RHOPR</name>
<dbReference type="HOGENOM" id="CLU_3175961_0_0_1"/>
<dbReference type="EMBL" id="ACPB03015765">
    <property type="status" value="NOT_ANNOTATED_CDS"/>
    <property type="molecule type" value="Genomic_DNA"/>
</dbReference>
<protein>
    <submittedName>
        <fullName evidence="1">Uncharacterized protein</fullName>
    </submittedName>
</protein>
<dbReference type="InParanoid" id="T1HQ81"/>
<dbReference type="VEuPathDB" id="VectorBase:RPRC006205"/>
<proteinExistence type="predicted"/>
<organism evidence="1 2">
    <name type="scientific">Rhodnius prolixus</name>
    <name type="common">Triatomid bug</name>
    <dbReference type="NCBI Taxonomy" id="13249"/>
    <lineage>
        <taxon>Eukaryota</taxon>
        <taxon>Metazoa</taxon>
        <taxon>Ecdysozoa</taxon>
        <taxon>Arthropoda</taxon>
        <taxon>Hexapoda</taxon>
        <taxon>Insecta</taxon>
        <taxon>Pterygota</taxon>
        <taxon>Neoptera</taxon>
        <taxon>Paraneoptera</taxon>
        <taxon>Hemiptera</taxon>
        <taxon>Heteroptera</taxon>
        <taxon>Panheteroptera</taxon>
        <taxon>Cimicomorpha</taxon>
        <taxon>Reduviidae</taxon>
        <taxon>Triatominae</taxon>
        <taxon>Rhodnius</taxon>
    </lineage>
</organism>
<evidence type="ECO:0000313" key="1">
    <source>
        <dbReference type="EnsemblMetazoa" id="RPRC006205-PA"/>
    </source>
</evidence>
<dbReference type="Proteomes" id="UP000015103">
    <property type="component" value="Unassembled WGS sequence"/>
</dbReference>
<accession>T1HQ81</accession>
<keyword evidence="2" id="KW-1185">Reference proteome</keyword>
<dbReference type="AlphaFoldDB" id="T1HQ81"/>
<sequence length="47" mass="5269">MAYKKADFLRENALQVITLALIMLSVGESISVKVCRSEQVKGRRVCN</sequence>
<evidence type="ECO:0000313" key="2">
    <source>
        <dbReference type="Proteomes" id="UP000015103"/>
    </source>
</evidence>
<dbReference type="EnsemblMetazoa" id="RPRC006205-RA">
    <property type="protein sequence ID" value="RPRC006205-PA"/>
    <property type="gene ID" value="RPRC006205"/>
</dbReference>
<reference evidence="1" key="1">
    <citation type="submission" date="2015-05" db="UniProtKB">
        <authorList>
            <consortium name="EnsemblMetazoa"/>
        </authorList>
    </citation>
    <scope>IDENTIFICATION</scope>
</reference>